<name>A0ACC2K3B9_PERAE</name>
<evidence type="ECO:0000313" key="2">
    <source>
        <dbReference type="Proteomes" id="UP001234297"/>
    </source>
</evidence>
<proteinExistence type="predicted"/>
<protein>
    <submittedName>
        <fullName evidence="1">Uncharacterized protein</fullName>
    </submittedName>
</protein>
<reference evidence="1 2" key="1">
    <citation type="journal article" date="2022" name="Hortic Res">
        <title>A haplotype resolved chromosomal level avocado genome allows analysis of novel avocado genes.</title>
        <authorList>
            <person name="Nath O."/>
            <person name="Fletcher S.J."/>
            <person name="Hayward A."/>
            <person name="Shaw L.M."/>
            <person name="Masouleh A.K."/>
            <person name="Furtado A."/>
            <person name="Henry R.J."/>
            <person name="Mitter N."/>
        </authorList>
    </citation>
    <scope>NUCLEOTIDE SEQUENCE [LARGE SCALE GENOMIC DNA]</scope>
    <source>
        <strain evidence="2">cv. Hass</strain>
    </source>
</reference>
<organism evidence="1 2">
    <name type="scientific">Persea americana</name>
    <name type="common">Avocado</name>
    <dbReference type="NCBI Taxonomy" id="3435"/>
    <lineage>
        <taxon>Eukaryota</taxon>
        <taxon>Viridiplantae</taxon>
        <taxon>Streptophyta</taxon>
        <taxon>Embryophyta</taxon>
        <taxon>Tracheophyta</taxon>
        <taxon>Spermatophyta</taxon>
        <taxon>Magnoliopsida</taxon>
        <taxon>Magnoliidae</taxon>
        <taxon>Laurales</taxon>
        <taxon>Lauraceae</taxon>
        <taxon>Persea</taxon>
    </lineage>
</organism>
<dbReference type="EMBL" id="CM056820">
    <property type="protein sequence ID" value="KAJ8615418.1"/>
    <property type="molecule type" value="Genomic_DNA"/>
</dbReference>
<accession>A0ACC2K3B9</accession>
<evidence type="ECO:0000313" key="1">
    <source>
        <dbReference type="EMBL" id="KAJ8615418.1"/>
    </source>
</evidence>
<gene>
    <name evidence="1" type="ORF">MRB53_034790</name>
</gene>
<dbReference type="Proteomes" id="UP001234297">
    <property type="component" value="Chromosome 12"/>
</dbReference>
<comment type="caution">
    <text evidence="1">The sequence shown here is derived from an EMBL/GenBank/DDBJ whole genome shotgun (WGS) entry which is preliminary data.</text>
</comment>
<keyword evidence="2" id="KW-1185">Reference proteome</keyword>
<sequence>MPLVSMVFMCNAVPSTIISQARPSNYRSYKMQIGHKTSIFILCLQERGDGVSFVFSSAPTDVQFQTVVVGATIGQACLLLAAGKKGRWFMMPHAKAMIQQPRVPSSGLMPGSDVLICANEAIKNRDTLVKLLSRRTGNSIETVAKVLRRPFYMDSTKAQEFGVIDKGQGACNFKLWHDLLGKGSEGAVARELKVL</sequence>